<gene>
    <name evidence="1" type="primary">hxpB_1</name>
    <name evidence="1" type="ORF">SDC9_64824</name>
</gene>
<keyword evidence="1" id="KW-0378">Hydrolase</keyword>
<dbReference type="InterPro" id="IPR023198">
    <property type="entry name" value="PGP-like_dom2"/>
</dbReference>
<reference evidence="1" key="1">
    <citation type="submission" date="2019-08" db="EMBL/GenBank/DDBJ databases">
        <authorList>
            <person name="Kucharzyk K."/>
            <person name="Murdoch R.W."/>
            <person name="Higgins S."/>
            <person name="Loffler F."/>
        </authorList>
    </citation>
    <scope>NUCLEOTIDE SEQUENCE</scope>
</reference>
<proteinExistence type="predicted"/>
<dbReference type="NCBIfam" id="TIGR01509">
    <property type="entry name" value="HAD-SF-IA-v3"/>
    <property type="match status" value="1"/>
</dbReference>
<dbReference type="InterPro" id="IPR006439">
    <property type="entry name" value="HAD-SF_hydro_IA"/>
</dbReference>
<dbReference type="CDD" id="cd07505">
    <property type="entry name" value="HAD_BPGM-like"/>
    <property type="match status" value="1"/>
</dbReference>
<dbReference type="EC" id="3.1.3.68" evidence="1"/>
<protein>
    <submittedName>
        <fullName evidence="1">Hexitol phosphatase B</fullName>
        <ecNumber evidence="1">3.1.3.68</ecNumber>
    </submittedName>
</protein>
<dbReference type="Gene3D" id="1.10.150.240">
    <property type="entry name" value="Putative phosphatase, domain 2"/>
    <property type="match status" value="1"/>
</dbReference>
<name>A0A644XVT3_9ZZZZ</name>
<dbReference type="SUPFAM" id="SSF56784">
    <property type="entry name" value="HAD-like"/>
    <property type="match status" value="1"/>
</dbReference>
<organism evidence="1">
    <name type="scientific">bioreactor metagenome</name>
    <dbReference type="NCBI Taxonomy" id="1076179"/>
    <lineage>
        <taxon>unclassified sequences</taxon>
        <taxon>metagenomes</taxon>
        <taxon>ecological metagenomes</taxon>
    </lineage>
</organism>
<dbReference type="Pfam" id="PF13419">
    <property type="entry name" value="HAD_2"/>
    <property type="match status" value="1"/>
</dbReference>
<dbReference type="AlphaFoldDB" id="A0A644XVT3"/>
<dbReference type="InterPro" id="IPR036412">
    <property type="entry name" value="HAD-like_sf"/>
</dbReference>
<evidence type="ECO:0000313" key="1">
    <source>
        <dbReference type="EMBL" id="MPM18413.1"/>
    </source>
</evidence>
<comment type="caution">
    <text evidence="1">The sequence shown here is derived from an EMBL/GenBank/DDBJ whole genome shotgun (WGS) entry which is preliminary data.</text>
</comment>
<dbReference type="InterPro" id="IPR041492">
    <property type="entry name" value="HAD_2"/>
</dbReference>
<sequence>MKLFDMDGTLIDSNGVWLQIDLDFLAKRNLSHSDEYSQRMAHSIFPVAARLTKEHYHLPESPEEIMEEWLFMARDAYANQIPLKPGAKEFLNQCRAEGTLLTLITAGMPELCQLVLERHGLMGYFTHVIYVQQLGLEKNNPTVFKIAAAQLGVREKQCTVYDDSPAACAAAKEAGMHVVGVYDPFYARFEEEMTGFCDDYLHSFTELLY</sequence>
<accession>A0A644XVT3</accession>
<dbReference type="PANTHER" id="PTHR18901:SF38">
    <property type="entry name" value="PSEUDOURIDINE-5'-PHOSPHATASE"/>
    <property type="match status" value="1"/>
</dbReference>
<dbReference type="SFLD" id="SFLDS00003">
    <property type="entry name" value="Haloacid_Dehalogenase"/>
    <property type="match status" value="1"/>
</dbReference>
<dbReference type="InterPro" id="IPR023214">
    <property type="entry name" value="HAD_sf"/>
</dbReference>
<dbReference type="GO" id="GO:0003850">
    <property type="term" value="F:2-deoxyglucose-6-phosphatase activity"/>
    <property type="evidence" value="ECO:0007669"/>
    <property type="project" value="UniProtKB-EC"/>
</dbReference>
<dbReference type="Gene3D" id="3.40.50.1000">
    <property type="entry name" value="HAD superfamily/HAD-like"/>
    <property type="match status" value="1"/>
</dbReference>
<dbReference type="EMBL" id="VSSQ01002979">
    <property type="protein sequence ID" value="MPM18413.1"/>
    <property type="molecule type" value="Genomic_DNA"/>
</dbReference>
<dbReference type="PANTHER" id="PTHR18901">
    <property type="entry name" value="2-DEOXYGLUCOSE-6-PHOSPHATE PHOSPHATASE 2"/>
    <property type="match status" value="1"/>
</dbReference>
<dbReference type="SFLD" id="SFLDG01129">
    <property type="entry name" value="C1.5:_HAD__Beta-PGM__Phosphata"/>
    <property type="match status" value="1"/>
</dbReference>